<sequence>MEEGRGRVEGGAVARVLCADAGGRRWNRRRGGRGGD</sequence>
<proteinExistence type="predicted"/>
<dbReference type="EMBL" id="GBRH01265877">
    <property type="protein sequence ID" value="JAD32018.1"/>
    <property type="molecule type" value="Transcribed_RNA"/>
</dbReference>
<name>A0A0A8Z2S0_ARUDO</name>
<reference evidence="1" key="2">
    <citation type="journal article" date="2015" name="Data Brief">
        <title>Shoot transcriptome of the giant reed, Arundo donax.</title>
        <authorList>
            <person name="Barrero R.A."/>
            <person name="Guerrero F.D."/>
            <person name="Moolhuijzen P."/>
            <person name="Goolsby J.A."/>
            <person name="Tidwell J."/>
            <person name="Bellgard S.E."/>
            <person name="Bellgard M.I."/>
        </authorList>
    </citation>
    <scope>NUCLEOTIDE SEQUENCE</scope>
    <source>
        <tissue evidence="1">Shoot tissue taken approximately 20 cm above the soil surface</tissue>
    </source>
</reference>
<reference evidence="1" key="1">
    <citation type="submission" date="2014-09" db="EMBL/GenBank/DDBJ databases">
        <authorList>
            <person name="Magalhaes I.L.F."/>
            <person name="Oliveira U."/>
            <person name="Santos F.R."/>
            <person name="Vidigal T.H.D.A."/>
            <person name="Brescovit A.D."/>
            <person name="Santos A.J."/>
        </authorList>
    </citation>
    <scope>NUCLEOTIDE SEQUENCE</scope>
    <source>
        <tissue evidence="1">Shoot tissue taken approximately 20 cm above the soil surface</tissue>
    </source>
</reference>
<protein>
    <submittedName>
        <fullName evidence="1">Uncharacterized protein</fullName>
    </submittedName>
</protein>
<accession>A0A0A8Z2S0</accession>
<dbReference type="AlphaFoldDB" id="A0A0A8Z2S0"/>
<organism evidence="1">
    <name type="scientific">Arundo donax</name>
    <name type="common">Giant reed</name>
    <name type="synonym">Donax arundinaceus</name>
    <dbReference type="NCBI Taxonomy" id="35708"/>
    <lineage>
        <taxon>Eukaryota</taxon>
        <taxon>Viridiplantae</taxon>
        <taxon>Streptophyta</taxon>
        <taxon>Embryophyta</taxon>
        <taxon>Tracheophyta</taxon>
        <taxon>Spermatophyta</taxon>
        <taxon>Magnoliopsida</taxon>
        <taxon>Liliopsida</taxon>
        <taxon>Poales</taxon>
        <taxon>Poaceae</taxon>
        <taxon>PACMAD clade</taxon>
        <taxon>Arundinoideae</taxon>
        <taxon>Arundineae</taxon>
        <taxon>Arundo</taxon>
    </lineage>
</organism>
<evidence type="ECO:0000313" key="1">
    <source>
        <dbReference type="EMBL" id="JAD32018.1"/>
    </source>
</evidence>